<evidence type="ECO:0000313" key="2">
    <source>
        <dbReference type="Proteomes" id="UP000800039"/>
    </source>
</evidence>
<evidence type="ECO:0000313" key="1">
    <source>
        <dbReference type="EMBL" id="KAF1846354.1"/>
    </source>
</evidence>
<proteinExistence type="predicted"/>
<sequence>MKHDGRVYTKRSEDAISTVRIGNKVCADAEFGRSGFVALFGFWLFRFDHKAGLSQFETGPHWRRVNANREIHVRTGIVGILDVVVAGLQPDLGVESRDQAYCGDALVVASMNTSNGAIREEGKLPVPSMLSPSSPVSVLPLSSPCPNASGCVSTRRRDCR</sequence>
<gene>
    <name evidence="1" type="ORF">K460DRAFT_123523</name>
</gene>
<dbReference type="GeneID" id="63843889"/>
<dbReference type="EMBL" id="ML976616">
    <property type="protein sequence ID" value="KAF1846354.1"/>
    <property type="molecule type" value="Genomic_DNA"/>
</dbReference>
<organism evidence="1 2">
    <name type="scientific">Cucurbitaria berberidis CBS 394.84</name>
    <dbReference type="NCBI Taxonomy" id="1168544"/>
    <lineage>
        <taxon>Eukaryota</taxon>
        <taxon>Fungi</taxon>
        <taxon>Dikarya</taxon>
        <taxon>Ascomycota</taxon>
        <taxon>Pezizomycotina</taxon>
        <taxon>Dothideomycetes</taxon>
        <taxon>Pleosporomycetidae</taxon>
        <taxon>Pleosporales</taxon>
        <taxon>Pleosporineae</taxon>
        <taxon>Cucurbitariaceae</taxon>
        <taxon>Cucurbitaria</taxon>
    </lineage>
</organism>
<name>A0A9P4GJH8_9PLEO</name>
<reference evidence="1" key="1">
    <citation type="submission" date="2020-01" db="EMBL/GenBank/DDBJ databases">
        <authorList>
            <consortium name="DOE Joint Genome Institute"/>
            <person name="Haridas S."/>
            <person name="Albert R."/>
            <person name="Binder M."/>
            <person name="Bloem J."/>
            <person name="Labutti K."/>
            <person name="Salamov A."/>
            <person name="Andreopoulos B."/>
            <person name="Baker S.E."/>
            <person name="Barry K."/>
            <person name="Bills G."/>
            <person name="Bluhm B.H."/>
            <person name="Cannon C."/>
            <person name="Castanera R."/>
            <person name="Culley D.E."/>
            <person name="Daum C."/>
            <person name="Ezra D."/>
            <person name="Gonzalez J.B."/>
            <person name="Henrissat B."/>
            <person name="Kuo A."/>
            <person name="Liang C."/>
            <person name="Lipzen A."/>
            <person name="Lutzoni F."/>
            <person name="Magnuson J."/>
            <person name="Mondo S."/>
            <person name="Nolan M."/>
            <person name="Ohm R."/>
            <person name="Pangilinan J."/>
            <person name="Park H.-J."/>
            <person name="Ramirez L."/>
            <person name="Alfaro M."/>
            <person name="Sun H."/>
            <person name="Tritt A."/>
            <person name="Yoshinaga Y."/>
            <person name="Zwiers L.-H."/>
            <person name="Turgeon B.G."/>
            <person name="Goodwin S.B."/>
            <person name="Spatafora J.W."/>
            <person name="Crous P.W."/>
            <person name="Grigoriev I.V."/>
        </authorList>
    </citation>
    <scope>NUCLEOTIDE SEQUENCE</scope>
    <source>
        <strain evidence="1">CBS 394.84</strain>
    </source>
</reference>
<dbReference type="RefSeq" id="XP_040788917.1">
    <property type="nucleotide sequence ID" value="XM_040926637.1"/>
</dbReference>
<dbReference type="AlphaFoldDB" id="A0A9P4GJH8"/>
<keyword evidence="2" id="KW-1185">Reference proteome</keyword>
<protein>
    <submittedName>
        <fullName evidence="1">Uncharacterized protein</fullName>
    </submittedName>
</protein>
<dbReference type="Proteomes" id="UP000800039">
    <property type="component" value="Unassembled WGS sequence"/>
</dbReference>
<comment type="caution">
    <text evidence="1">The sequence shown here is derived from an EMBL/GenBank/DDBJ whole genome shotgun (WGS) entry which is preliminary data.</text>
</comment>
<accession>A0A9P4GJH8</accession>